<dbReference type="InterPro" id="IPR016273">
    <property type="entry name" value="Emycin_Estase_proteobac"/>
</dbReference>
<protein>
    <submittedName>
        <fullName evidence="1">EreA family erythromycin esterase</fullName>
    </submittedName>
</protein>
<dbReference type="Pfam" id="PF05139">
    <property type="entry name" value="Erythro_esteras"/>
    <property type="match status" value="1"/>
</dbReference>
<dbReference type="Gene3D" id="3.30.1870.10">
    <property type="entry name" value="EreA-like, domain 2"/>
    <property type="match status" value="1"/>
</dbReference>
<proteinExistence type="predicted"/>
<dbReference type="PIRSF" id="PIRSF000880">
    <property type="entry name" value="Eryth_est"/>
    <property type="match status" value="1"/>
</dbReference>
<dbReference type="Gene3D" id="3.40.1660.10">
    <property type="entry name" value="EreA-like (biosynthetic domain)"/>
    <property type="match status" value="1"/>
</dbReference>
<dbReference type="SUPFAM" id="SSF159501">
    <property type="entry name" value="EreA/ChaN-like"/>
    <property type="match status" value="1"/>
</dbReference>
<dbReference type="PANTHER" id="PTHR31299:SF0">
    <property type="entry name" value="ESTERASE, PUTATIVE (AFU_ORTHOLOGUE AFUA_1G05850)-RELATED"/>
    <property type="match status" value="1"/>
</dbReference>
<dbReference type="AlphaFoldDB" id="A0A2T1KG33"/>
<sequence length="407" mass="44631">MTYRTIRTLLQPCNLDFSELEDLSSMAKYARAIGIGEGAHFVSEFSLARASFIRYFVEMHEFNAIGLECGAVQGNRISEWLKSSASTDKLKEITNPLTFALYGSVLTWLKSYLLETGKSIMVVGVDLPNTLNPLDDLQRLSAAIDLLDPILKPDVDALIQSLESICGESPVISSAQWGELGTAKQDQAFSRISRLKLRLSGLEPILVQRGGKELFQRASECVCSIEHTLETLRTMKMLFDGTSLDGDTSVREVFTATTVERFLHADPDIKILLLAHNNHIQKTSVSFSGELTAIPMGQQLAYRRKDYRAIGATHLGGTVPEMQYPSPDSPLGFSVEPTDADKIQRGSVEQHIMSARGVAGSCLMLSDDVKGASRVRSQSSSVETNVSDAFDAIFCVPSANQDKLVEL</sequence>
<dbReference type="Proteomes" id="UP000239866">
    <property type="component" value="Unassembled WGS sequence"/>
</dbReference>
<keyword evidence="2" id="KW-1185">Reference proteome</keyword>
<dbReference type="Gene3D" id="1.20.1440.30">
    <property type="entry name" value="Biosynthetic Protein domain"/>
    <property type="match status" value="1"/>
</dbReference>
<dbReference type="OrthoDB" id="9810066at2"/>
<dbReference type="RefSeq" id="WP_106762073.1">
    <property type="nucleotide sequence ID" value="NZ_PXNP01000049.1"/>
</dbReference>
<dbReference type="EMBL" id="PXNP01000049">
    <property type="protein sequence ID" value="PSF08998.1"/>
    <property type="molecule type" value="Genomic_DNA"/>
</dbReference>
<evidence type="ECO:0000313" key="2">
    <source>
        <dbReference type="Proteomes" id="UP000239866"/>
    </source>
</evidence>
<dbReference type="CDD" id="cd14728">
    <property type="entry name" value="Ere-like"/>
    <property type="match status" value="1"/>
</dbReference>
<reference evidence="1 2" key="1">
    <citation type="submission" date="2018-03" db="EMBL/GenBank/DDBJ databases">
        <title>Marinobacter brunus sp. nov., a marine bacterium of Gamma-proteobacteria isolated from the surface seawater of the South China Sea.</title>
        <authorList>
            <person name="Cheng H."/>
            <person name="Wu Y.-H."/>
            <person name="Xamxidin M."/>
            <person name="Xu X.-W."/>
        </authorList>
    </citation>
    <scope>NUCLEOTIDE SEQUENCE [LARGE SCALE GENOMIC DNA]</scope>
    <source>
        <strain evidence="1 2">NH169-3</strain>
    </source>
</reference>
<organism evidence="1 2">
    <name type="scientific">Marinobacter fuscus</name>
    <dbReference type="NCBI Taxonomy" id="2109942"/>
    <lineage>
        <taxon>Bacteria</taxon>
        <taxon>Pseudomonadati</taxon>
        <taxon>Pseudomonadota</taxon>
        <taxon>Gammaproteobacteria</taxon>
        <taxon>Pseudomonadales</taxon>
        <taxon>Marinobacteraceae</taxon>
        <taxon>Marinobacter</taxon>
    </lineage>
</organism>
<accession>A0A2T1KG33</accession>
<evidence type="ECO:0000313" key="1">
    <source>
        <dbReference type="EMBL" id="PSF08998.1"/>
    </source>
</evidence>
<comment type="caution">
    <text evidence="1">The sequence shown here is derived from an EMBL/GenBank/DDBJ whole genome shotgun (WGS) entry which is preliminary data.</text>
</comment>
<dbReference type="InterPro" id="IPR052036">
    <property type="entry name" value="Hydrolase/PRTase-associated"/>
</dbReference>
<dbReference type="PANTHER" id="PTHR31299">
    <property type="entry name" value="ESTERASE, PUTATIVE (AFU_ORTHOLOGUE AFUA_1G05850)-RELATED"/>
    <property type="match status" value="1"/>
</dbReference>
<dbReference type="InterPro" id="IPR007815">
    <property type="entry name" value="Emycin_Estase"/>
</dbReference>
<gene>
    <name evidence="1" type="ORF">C7H09_08180</name>
</gene>
<dbReference type="GO" id="GO:0046677">
    <property type="term" value="P:response to antibiotic"/>
    <property type="evidence" value="ECO:0007669"/>
    <property type="project" value="InterPro"/>
</dbReference>
<name>A0A2T1KG33_9GAMM</name>